<dbReference type="Gene3D" id="1.10.357.10">
    <property type="entry name" value="Tetracycline Repressor, domain 2"/>
    <property type="match status" value="1"/>
</dbReference>
<proteinExistence type="predicted"/>
<accession>A0ABU5XWM5</accession>
<comment type="caution">
    <text evidence="6">The sequence shown here is derived from an EMBL/GenBank/DDBJ whole genome shotgun (WGS) entry which is preliminary data.</text>
</comment>
<keyword evidence="3" id="KW-0804">Transcription</keyword>
<evidence type="ECO:0000313" key="6">
    <source>
        <dbReference type="EMBL" id="MEB3032394.1"/>
    </source>
</evidence>
<protein>
    <submittedName>
        <fullName evidence="6">TetR family transcriptional regulator</fullName>
    </submittedName>
</protein>
<evidence type="ECO:0000259" key="5">
    <source>
        <dbReference type="PROSITE" id="PS50977"/>
    </source>
</evidence>
<keyword evidence="7" id="KW-1185">Reference proteome</keyword>
<dbReference type="Pfam" id="PF00440">
    <property type="entry name" value="TetR_N"/>
    <property type="match status" value="1"/>
</dbReference>
<evidence type="ECO:0000313" key="7">
    <source>
        <dbReference type="Proteomes" id="UP001298593"/>
    </source>
</evidence>
<evidence type="ECO:0000256" key="1">
    <source>
        <dbReference type="ARBA" id="ARBA00023015"/>
    </source>
</evidence>
<name>A0ABU5XWM5_9MYCO</name>
<dbReference type="InterPro" id="IPR050109">
    <property type="entry name" value="HTH-type_TetR-like_transc_reg"/>
</dbReference>
<dbReference type="EMBL" id="JAYJJU010000010">
    <property type="protein sequence ID" value="MEB3032394.1"/>
    <property type="molecule type" value="Genomic_DNA"/>
</dbReference>
<organism evidence="6 7">
    <name type="scientific">[Mycobacterium] nativiensis</name>
    <dbReference type="NCBI Taxonomy" id="2855503"/>
    <lineage>
        <taxon>Bacteria</taxon>
        <taxon>Bacillati</taxon>
        <taxon>Actinomycetota</taxon>
        <taxon>Actinomycetes</taxon>
        <taxon>Mycobacteriales</taxon>
        <taxon>Mycobacteriaceae</taxon>
        <taxon>Mycolicibacter</taxon>
    </lineage>
</organism>
<evidence type="ECO:0000256" key="4">
    <source>
        <dbReference type="PROSITE-ProRule" id="PRU00335"/>
    </source>
</evidence>
<dbReference type="InterPro" id="IPR009057">
    <property type="entry name" value="Homeodomain-like_sf"/>
</dbReference>
<evidence type="ECO:0000256" key="2">
    <source>
        <dbReference type="ARBA" id="ARBA00023125"/>
    </source>
</evidence>
<keyword evidence="2 4" id="KW-0238">DNA-binding</keyword>
<reference evidence="6 7" key="1">
    <citation type="submission" date="2023-12" db="EMBL/GenBank/DDBJ databases">
        <title>Description of new species of Mycobacterium terrae complex isolated from sewage at the Sao Paulo Zoological Park Foundation in Brazil.</title>
        <authorList>
            <person name="Romagnoli C.L."/>
            <person name="Conceicao E.C."/>
            <person name="Machado E."/>
            <person name="Barreto L.B.P.F."/>
            <person name="Sharma A."/>
            <person name="Silva N.M."/>
            <person name="Marques L.E."/>
            <person name="Juliana M.A."/>
            <person name="Lourenco M.C.S."/>
            <person name="Digiampietri L.A."/>
            <person name="Suffys P.N."/>
            <person name="Viana-Niero C."/>
        </authorList>
    </citation>
    <scope>NUCLEOTIDE SEQUENCE [LARGE SCALE GENOMIC DNA]</scope>
    <source>
        <strain evidence="6 7">MYC340</strain>
    </source>
</reference>
<dbReference type="PANTHER" id="PTHR30055">
    <property type="entry name" value="HTH-TYPE TRANSCRIPTIONAL REGULATOR RUTR"/>
    <property type="match status" value="1"/>
</dbReference>
<dbReference type="Proteomes" id="UP001298593">
    <property type="component" value="Unassembled WGS sequence"/>
</dbReference>
<dbReference type="PANTHER" id="PTHR30055:SF234">
    <property type="entry name" value="HTH-TYPE TRANSCRIPTIONAL REGULATOR BETI"/>
    <property type="match status" value="1"/>
</dbReference>
<keyword evidence="1" id="KW-0805">Transcription regulation</keyword>
<evidence type="ECO:0000256" key="3">
    <source>
        <dbReference type="ARBA" id="ARBA00023163"/>
    </source>
</evidence>
<gene>
    <name evidence="6" type="ORF">KV113_12605</name>
</gene>
<feature type="domain" description="HTH tetR-type" evidence="5">
    <location>
        <begin position="11"/>
        <end position="71"/>
    </location>
</feature>
<dbReference type="SUPFAM" id="SSF46689">
    <property type="entry name" value="Homeodomain-like"/>
    <property type="match status" value="1"/>
</dbReference>
<dbReference type="InterPro" id="IPR001647">
    <property type="entry name" value="HTH_TetR"/>
</dbReference>
<dbReference type="PROSITE" id="PS50977">
    <property type="entry name" value="HTH_TETR_2"/>
    <property type="match status" value="1"/>
</dbReference>
<sequence length="200" mass="21305">MKNATRAEQRAATRQALVGAAVEQLRTEGVAAVTTRRVAGAAEVSQSTVMYHFPTRDDLVNAAVAQLAFELADQARVHFEETTAAAALDLSGFLDLLWREFTTPQALSVAHLWAACWTDPQVAETVKSLEQHIFGLAVAAAEALPAPAPSFDPAAYMDTVVVLIRGLVISIPVWGLEFISAHWEVSKANLLKAAGVSVAG</sequence>
<dbReference type="RefSeq" id="WP_224974777.1">
    <property type="nucleotide sequence ID" value="NZ_JAYJJU010000010.1"/>
</dbReference>
<feature type="DNA-binding region" description="H-T-H motif" evidence="4">
    <location>
        <begin position="34"/>
        <end position="53"/>
    </location>
</feature>